<dbReference type="PANTHER" id="PTHR43105:SF14">
    <property type="entry name" value="FORMATE DEHYDROGENASE H"/>
    <property type="match status" value="1"/>
</dbReference>
<evidence type="ECO:0000259" key="5">
    <source>
        <dbReference type="Pfam" id="PF00384"/>
    </source>
</evidence>
<dbReference type="InterPro" id="IPR050123">
    <property type="entry name" value="Prok_molybdopt-oxidoreductase"/>
</dbReference>
<evidence type="ECO:0000256" key="1">
    <source>
        <dbReference type="ARBA" id="ARBA00022723"/>
    </source>
</evidence>
<dbReference type="InterPro" id="IPR006657">
    <property type="entry name" value="MoPterin_dinucl-bd_dom"/>
</dbReference>
<name>A0A518EZ63_9BACT</name>
<dbReference type="GO" id="GO:0051536">
    <property type="term" value="F:iron-sulfur cluster binding"/>
    <property type="evidence" value="ECO:0007669"/>
    <property type="project" value="UniProtKB-KW"/>
</dbReference>
<dbReference type="Pfam" id="PF01568">
    <property type="entry name" value="Molydop_binding"/>
    <property type="match status" value="1"/>
</dbReference>
<dbReference type="InterPro" id="IPR006656">
    <property type="entry name" value="Mopterin_OxRdtase"/>
</dbReference>
<proteinExistence type="predicted"/>
<dbReference type="Proteomes" id="UP000320390">
    <property type="component" value="Chromosome"/>
</dbReference>
<dbReference type="SUPFAM" id="SSF50692">
    <property type="entry name" value="ADC-like"/>
    <property type="match status" value="1"/>
</dbReference>
<keyword evidence="4" id="KW-0411">Iron-sulfur</keyword>
<evidence type="ECO:0000259" key="6">
    <source>
        <dbReference type="Pfam" id="PF01568"/>
    </source>
</evidence>
<dbReference type="Gene3D" id="3.40.50.740">
    <property type="match status" value="1"/>
</dbReference>
<dbReference type="AlphaFoldDB" id="A0A518EZ63"/>
<keyword evidence="8" id="KW-1185">Reference proteome</keyword>
<feature type="domain" description="Molybdopterin oxidoreductase" evidence="5">
    <location>
        <begin position="12"/>
        <end position="340"/>
    </location>
</feature>
<keyword evidence="2" id="KW-0560">Oxidoreductase</keyword>
<dbReference type="GO" id="GO:0022904">
    <property type="term" value="P:respiratory electron transport chain"/>
    <property type="evidence" value="ECO:0007669"/>
    <property type="project" value="TreeGrafter"/>
</dbReference>
<keyword evidence="3" id="KW-0408">Iron</keyword>
<dbReference type="PANTHER" id="PTHR43105">
    <property type="entry name" value="RESPIRATORY NITRATE REDUCTASE"/>
    <property type="match status" value="1"/>
</dbReference>
<keyword evidence="1" id="KW-0479">Metal-binding</keyword>
<dbReference type="GO" id="GO:0016020">
    <property type="term" value="C:membrane"/>
    <property type="evidence" value="ECO:0007669"/>
    <property type="project" value="TreeGrafter"/>
</dbReference>
<sequence>MAGLVTTFGAGAMTNSIGEIRNADFLFVIGSNTSEAHPIIAMEMKRAVRRGATMVVADPRKIWMSTIAEKHLQLRPGTDVWFLNSLAHVICEEGLADEDFIAKNTEGFEAVRETVRRYTPEEAEKVTGIPAEDIRWTAREYATTEKAGIYYTLGITEHTHGTDNVYALANLVLMTGHLGKPSSGMNPLRGQNNVQGANDAGATPIFYPGYQRVDDPAVQAKYEKSWGVKLSPEPGLNLNIMMKEVGKSIKGLFVMGEDVVLSEPNCMELEKGMNAAEFIVVQEPFLNQTTRFADVVFPSSVFAEKEGVFTNSERRVQRVRKAVDPPGHAREDWRILIDMANASGARWAFESAADVYDELARDADKFSGISHARLDATVSLPKTGLQWPCPTPEHPGTTFLHEEGILRGKGLFQAVEYRPSAELPDETYGLLLSTGRTLYHYNSATQTRRETGLDAKQSEAWIEIHPRDAKKRGIEDRDMVEVTTRRGSVRARALYSRQVQPRCIWMPLHFAEARANLVTNDAGDPVTDTAEYKVCAAEVTKVEESAAGVGLYPGSFYGVDAPA</sequence>
<evidence type="ECO:0000256" key="3">
    <source>
        <dbReference type="ARBA" id="ARBA00023004"/>
    </source>
</evidence>
<dbReference type="SUPFAM" id="SSF53706">
    <property type="entry name" value="Formate dehydrogenase/DMSO reductase, domains 1-3"/>
    <property type="match status" value="1"/>
</dbReference>
<accession>A0A518EZ63</accession>
<dbReference type="Gene3D" id="2.40.40.20">
    <property type="match status" value="1"/>
</dbReference>
<reference evidence="7 8" key="1">
    <citation type="submission" date="2019-02" db="EMBL/GenBank/DDBJ databases">
        <title>Deep-cultivation of Planctomycetes and their phenomic and genomic characterization uncovers novel biology.</title>
        <authorList>
            <person name="Wiegand S."/>
            <person name="Jogler M."/>
            <person name="Boedeker C."/>
            <person name="Pinto D."/>
            <person name="Vollmers J."/>
            <person name="Rivas-Marin E."/>
            <person name="Kohn T."/>
            <person name="Peeters S.H."/>
            <person name="Heuer A."/>
            <person name="Rast P."/>
            <person name="Oberbeckmann S."/>
            <person name="Bunk B."/>
            <person name="Jeske O."/>
            <person name="Meyerdierks A."/>
            <person name="Storesund J.E."/>
            <person name="Kallscheuer N."/>
            <person name="Luecker S."/>
            <person name="Lage O.M."/>
            <person name="Pohl T."/>
            <person name="Merkel B.J."/>
            <person name="Hornburger P."/>
            <person name="Mueller R.-W."/>
            <person name="Bruemmer F."/>
            <person name="Labrenz M."/>
            <person name="Spormann A.M."/>
            <person name="Op den Camp H."/>
            <person name="Overmann J."/>
            <person name="Amann R."/>
            <person name="Jetten M.S.M."/>
            <person name="Mascher T."/>
            <person name="Medema M.H."/>
            <person name="Devos D.P."/>
            <person name="Kaster A.-K."/>
            <person name="Ovreas L."/>
            <person name="Rohde M."/>
            <person name="Galperin M.Y."/>
            <person name="Jogler C."/>
        </authorList>
    </citation>
    <scope>NUCLEOTIDE SEQUENCE [LARGE SCALE GENOMIC DNA]</scope>
    <source>
        <strain evidence="7 8">Poly30</strain>
    </source>
</reference>
<evidence type="ECO:0000256" key="4">
    <source>
        <dbReference type="ARBA" id="ARBA00023014"/>
    </source>
</evidence>
<dbReference type="GO" id="GO:0043546">
    <property type="term" value="F:molybdopterin cofactor binding"/>
    <property type="evidence" value="ECO:0007669"/>
    <property type="project" value="InterPro"/>
</dbReference>
<organism evidence="7 8">
    <name type="scientific">Saltatorellus ferox</name>
    <dbReference type="NCBI Taxonomy" id="2528018"/>
    <lineage>
        <taxon>Bacteria</taxon>
        <taxon>Pseudomonadati</taxon>
        <taxon>Planctomycetota</taxon>
        <taxon>Planctomycetia</taxon>
        <taxon>Planctomycetia incertae sedis</taxon>
        <taxon>Saltatorellus</taxon>
    </lineage>
</organism>
<gene>
    <name evidence="7" type="primary">fdhF</name>
    <name evidence="7" type="ORF">Poly30_49400</name>
</gene>
<evidence type="ECO:0000256" key="2">
    <source>
        <dbReference type="ARBA" id="ARBA00023002"/>
    </source>
</evidence>
<protein>
    <submittedName>
        <fullName evidence="7">Formate dehydrogenase H</fullName>
    </submittedName>
</protein>
<dbReference type="Gene3D" id="3.40.228.10">
    <property type="entry name" value="Dimethylsulfoxide Reductase, domain 2"/>
    <property type="match status" value="1"/>
</dbReference>
<dbReference type="EMBL" id="CP036434">
    <property type="protein sequence ID" value="QDV09382.1"/>
    <property type="molecule type" value="Genomic_DNA"/>
</dbReference>
<dbReference type="Pfam" id="PF00384">
    <property type="entry name" value="Molybdopterin"/>
    <property type="match status" value="1"/>
</dbReference>
<evidence type="ECO:0000313" key="7">
    <source>
        <dbReference type="EMBL" id="QDV09382.1"/>
    </source>
</evidence>
<dbReference type="GO" id="GO:0046872">
    <property type="term" value="F:metal ion binding"/>
    <property type="evidence" value="ECO:0007669"/>
    <property type="project" value="UniProtKB-KW"/>
</dbReference>
<evidence type="ECO:0000313" key="8">
    <source>
        <dbReference type="Proteomes" id="UP000320390"/>
    </source>
</evidence>
<feature type="domain" description="Molybdopterin dinucleotide-binding" evidence="6">
    <location>
        <begin position="430"/>
        <end position="536"/>
    </location>
</feature>
<dbReference type="InterPro" id="IPR009010">
    <property type="entry name" value="Asp_de-COase-like_dom_sf"/>
</dbReference>
<dbReference type="GO" id="GO:0003954">
    <property type="term" value="F:NADH dehydrogenase activity"/>
    <property type="evidence" value="ECO:0007669"/>
    <property type="project" value="TreeGrafter"/>
</dbReference>